<feature type="compositionally biased region" description="Polar residues" evidence="1">
    <location>
        <begin position="452"/>
        <end position="462"/>
    </location>
</feature>
<sequence>MNDSYHVPSSRGFPYVEDSANTESVTLNTSTVRAPGEPARAEHIQVPRSPQLSSLHVNGLNAGIEDKKDHSVYVESSERGSDTSVDGQQPELHSASAFTYSVPSLPTSLVNDCHRNTELGNPRFLAENSQSPRTEPKLENSQESLHNLPVNGNGVHGLHLLKSEHSSNGCSPPVRSPKHHTSQSELGMQFAPGHKRTATGDIKDISSHLLAPQLSEVNRLSRRRSKSTGSPTHGSRIAQLSVHIRTRLSYAAAKIEKSRQSQSSPQLALHGLDNLSSLDSQTTSGIASPSTSNPASHPQRNSHTSIPRPFPSHHRTQSAISSPGKLLPIPKLAPPVDIVTSNGDTRRRRPNPNESTSKPLFGSPYARHRRHHSTQATSFSHSMGGSPSVVGPGTPSIPPSSRAPTSSQEGIYGSRTHSQNTLMEQDAIETLLFMSSPENSGYRSSPRPLQPPATQRSLNESIYSHHDGVRSQQSQGSQSNDSQNSGDLKNGHLSLGLEARAGDEIDRILDQMESDSEDDARYASHRLNVKTQFRGHQGRPR</sequence>
<protein>
    <submittedName>
        <fullName evidence="2">Uncharacterized protein</fullName>
    </submittedName>
</protein>
<feature type="compositionally biased region" description="Low complexity" evidence="1">
    <location>
        <begin position="471"/>
        <end position="487"/>
    </location>
</feature>
<dbReference type="GO" id="GO:0003712">
    <property type="term" value="F:transcription coregulator activity"/>
    <property type="evidence" value="ECO:0007669"/>
    <property type="project" value="TreeGrafter"/>
</dbReference>
<dbReference type="EMBL" id="JAPQKN010000002">
    <property type="protein sequence ID" value="KAJ5168453.1"/>
    <property type="molecule type" value="Genomic_DNA"/>
</dbReference>
<feature type="compositionally biased region" description="Basic and acidic residues" evidence="1">
    <location>
        <begin position="500"/>
        <end position="510"/>
    </location>
</feature>
<feature type="region of interest" description="Disordered" evidence="1">
    <location>
        <begin position="276"/>
        <end position="419"/>
    </location>
</feature>
<reference evidence="2" key="2">
    <citation type="journal article" date="2023" name="IMA Fungus">
        <title>Comparative genomic study of the Penicillium genus elucidates a diverse pangenome and 15 lateral gene transfer events.</title>
        <authorList>
            <person name="Petersen C."/>
            <person name="Sorensen T."/>
            <person name="Nielsen M.R."/>
            <person name="Sondergaard T.E."/>
            <person name="Sorensen J.L."/>
            <person name="Fitzpatrick D.A."/>
            <person name="Frisvad J.C."/>
            <person name="Nielsen K.L."/>
        </authorList>
    </citation>
    <scope>NUCLEOTIDE SEQUENCE</scope>
    <source>
        <strain evidence="2">IBT 26290</strain>
    </source>
</reference>
<dbReference type="GO" id="GO:0005737">
    <property type="term" value="C:cytoplasm"/>
    <property type="evidence" value="ECO:0007669"/>
    <property type="project" value="TreeGrafter"/>
</dbReference>
<evidence type="ECO:0000256" key="1">
    <source>
        <dbReference type="SAM" id="MobiDB-lite"/>
    </source>
</evidence>
<gene>
    <name evidence="2" type="ORF">N7482_004047</name>
</gene>
<organism evidence="2 3">
    <name type="scientific">Penicillium canariense</name>
    <dbReference type="NCBI Taxonomy" id="189055"/>
    <lineage>
        <taxon>Eukaryota</taxon>
        <taxon>Fungi</taxon>
        <taxon>Dikarya</taxon>
        <taxon>Ascomycota</taxon>
        <taxon>Pezizomycotina</taxon>
        <taxon>Eurotiomycetes</taxon>
        <taxon>Eurotiomycetidae</taxon>
        <taxon>Eurotiales</taxon>
        <taxon>Aspergillaceae</taxon>
        <taxon>Penicillium</taxon>
    </lineage>
</organism>
<dbReference type="OrthoDB" id="2359117at2759"/>
<name>A0A9W9I7W3_9EURO</name>
<feature type="compositionally biased region" description="Polar residues" evidence="1">
    <location>
        <begin position="276"/>
        <end position="305"/>
    </location>
</feature>
<dbReference type="RefSeq" id="XP_056544914.1">
    <property type="nucleotide sequence ID" value="XM_056686172.1"/>
</dbReference>
<reference evidence="2" key="1">
    <citation type="submission" date="2022-11" db="EMBL/GenBank/DDBJ databases">
        <authorList>
            <person name="Petersen C."/>
        </authorList>
    </citation>
    <scope>NUCLEOTIDE SEQUENCE</scope>
    <source>
        <strain evidence="2">IBT 26290</strain>
    </source>
</reference>
<dbReference type="Proteomes" id="UP001149163">
    <property type="component" value="Unassembled WGS sequence"/>
</dbReference>
<feature type="region of interest" description="Disordered" evidence="1">
    <location>
        <begin position="113"/>
        <end position="145"/>
    </location>
</feature>
<feature type="region of interest" description="Disordered" evidence="1">
    <location>
        <begin position="162"/>
        <end position="184"/>
    </location>
</feature>
<feature type="compositionally biased region" description="Low complexity" evidence="1">
    <location>
        <begin position="380"/>
        <end position="394"/>
    </location>
</feature>
<feature type="region of interest" description="Disordered" evidence="1">
    <location>
        <begin position="436"/>
        <end position="541"/>
    </location>
</feature>
<evidence type="ECO:0000313" key="2">
    <source>
        <dbReference type="EMBL" id="KAJ5168453.1"/>
    </source>
</evidence>
<proteinExistence type="predicted"/>
<feature type="region of interest" description="Disordered" evidence="1">
    <location>
        <begin position="216"/>
        <end position="240"/>
    </location>
</feature>
<dbReference type="AlphaFoldDB" id="A0A9W9I7W3"/>
<feature type="compositionally biased region" description="Polar residues" evidence="1">
    <location>
        <begin position="19"/>
        <end position="32"/>
    </location>
</feature>
<feature type="compositionally biased region" description="Polar residues" evidence="1">
    <location>
        <begin position="402"/>
        <end position="419"/>
    </location>
</feature>
<comment type="caution">
    <text evidence="2">The sequence shown here is derived from an EMBL/GenBank/DDBJ whole genome shotgun (WGS) entry which is preliminary data.</text>
</comment>
<dbReference type="GO" id="GO:0000082">
    <property type="term" value="P:G1/S transition of mitotic cell cycle"/>
    <property type="evidence" value="ECO:0007669"/>
    <property type="project" value="InterPro"/>
</dbReference>
<accession>A0A9W9I7W3</accession>
<dbReference type="GeneID" id="81425348"/>
<dbReference type="PANTHER" id="PTHR28246">
    <property type="entry name" value="G1-SPECIFIC TRANSCRIPTIONAL REPRESSOR WHI5-RELATED"/>
    <property type="match status" value="1"/>
</dbReference>
<feature type="region of interest" description="Disordered" evidence="1">
    <location>
        <begin position="1"/>
        <end position="49"/>
    </location>
</feature>
<keyword evidence="3" id="KW-1185">Reference proteome</keyword>
<dbReference type="PANTHER" id="PTHR28246:SF1">
    <property type="entry name" value="G1-SPECIFIC TRANSCRIPTIONAL REPRESSOR WHI5-RELATED"/>
    <property type="match status" value="1"/>
</dbReference>
<evidence type="ECO:0000313" key="3">
    <source>
        <dbReference type="Proteomes" id="UP001149163"/>
    </source>
</evidence>
<dbReference type="GO" id="GO:0033309">
    <property type="term" value="C:SBF transcription complex"/>
    <property type="evidence" value="ECO:0007669"/>
    <property type="project" value="TreeGrafter"/>
</dbReference>
<dbReference type="InterPro" id="IPR039198">
    <property type="entry name" value="Srl3/Whi5"/>
</dbReference>